<organism evidence="1 2">
    <name type="scientific">Rhododendron simsii</name>
    <name type="common">Sims's rhododendron</name>
    <dbReference type="NCBI Taxonomy" id="118357"/>
    <lineage>
        <taxon>Eukaryota</taxon>
        <taxon>Viridiplantae</taxon>
        <taxon>Streptophyta</taxon>
        <taxon>Embryophyta</taxon>
        <taxon>Tracheophyta</taxon>
        <taxon>Spermatophyta</taxon>
        <taxon>Magnoliopsida</taxon>
        <taxon>eudicotyledons</taxon>
        <taxon>Gunneridae</taxon>
        <taxon>Pentapetalae</taxon>
        <taxon>asterids</taxon>
        <taxon>Ericales</taxon>
        <taxon>Ericaceae</taxon>
        <taxon>Ericoideae</taxon>
        <taxon>Rhodoreae</taxon>
        <taxon>Rhododendron</taxon>
    </lineage>
</organism>
<dbReference type="Proteomes" id="UP000626092">
    <property type="component" value="Unassembled WGS sequence"/>
</dbReference>
<reference evidence="1" key="1">
    <citation type="submission" date="2019-11" db="EMBL/GenBank/DDBJ databases">
        <authorList>
            <person name="Liu Y."/>
            <person name="Hou J."/>
            <person name="Li T.-Q."/>
            <person name="Guan C.-H."/>
            <person name="Wu X."/>
            <person name="Wu H.-Z."/>
            <person name="Ling F."/>
            <person name="Zhang R."/>
            <person name="Shi X.-G."/>
            <person name="Ren J.-P."/>
            <person name="Chen E.-F."/>
            <person name="Sun J.-M."/>
        </authorList>
    </citation>
    <scope>NUCLEOTIDE SEQUENCE</scope>
    <source>
        <strain evidence="1">Adult_tree_wgs_1</strain>
        <tissue evidence="1">Leaves</tissue>
    </source>
</reference>
<keyword evidence="2" id="KW-1185">Reference proteome</keyword>
<dbReference type="EMBL" id="WJXA01000005">
    <property type="protein sequence ID" value="KAF7144392.1"/>
    <property type="molecule type" value="Genomic_DNA"/>
</dbReference>
<accession>A0A834H2R5</accession>
<protein>
    <submittedName>
        <fullName evidence="1">Uncharacterized protein</fullName>
    </submittedName>
</protein>
<evidence type="ECO:0000313" key="1">
    <source>
        <dbReference type="EMBL" id="KAF7144392.1"/>
    </source>
</evidence>
<gene>
    <name evidence="1" type="ORF">RHSIM_Rhsim05G0036800</name>
</gene>
<proteinExistence type="predicted"/>
<dbReference type="AlphaFoldDB" id="A0A834H2R5"/>
<evidence type="ECO:0000313" key="2">
    <source>
        <dbReference type="Proteomes" id="UP000626092"/>
    </source>
</evidence>
<sequence>MENDMAGQNPEPNEFLLDSFEDLNFWNTENGSIAGIENPNAHVFLESSEDRRNFLEEHVSESSDLTSLACSDSQLVATILHTMPAIPHMLPQLTGRSCEPFQWEAQSMQPTAYANLNALVFPKPKMALTQIPTVNMGNLEDWRASKQESVLEGHVSGSVNSMVSTYL</sequence>
<comment type="caution">
    <text evidence="1">The sequence shown here is derived from an EMBL/GenBank/DDBJ whole genome shotgun (WGS) entry which is preliminary data.</text>
</comment>
<name>A0A834H2R5_RHOSS</name>